<accession>A0A484HI93</accession>
<sequence length="56" mass="6603">MMKSGGLNTCDLRFMDEEIRHYLKIPNKITLDALSENKKDMPVFNTMDELREDLLK</sequence>
<gene>
    <name evidence="1" type="ORF">EPICR_10416</name>
</gene>
<proteinExistence type="predicted"/>
<dbReference type="EMBL" id="CAACVI010000001">
    <property type="protein sequence ID" value="VEN72915.1"/>
    <property type="molecule type" value="Genomic_DNA"/>
</dbReference>
<evidence type="ECO:0000313" key="1">
    <source>
        <dbReference type="EMBL" id="VEN72915.1"/>
    </source>
</evidence>
<organism evidence="1">
    <name type="scientific">uncultured Desulfobacteraceae bacterium</name>
    <dbReference type="NCBI Taxonomy" id="218296"/>
    <lineage>
        <taxon>Bacteria</taxon>
        <taxon>Pseudomonadati</taxon>
        <taxon>Thermodesulfobacteriota</taxon>
        <taxon>Desulfobacteria</taxon>
        <taxon>Desulfobacterales</taxon>
        <taxon>Desulfobacteraceae</taxon>
        <taxon>environmental samples</taxon>
    </lineage>
</organism>
<dbReference type="AlphaFoldDB" id="A0A484HI93"/>
<name>A0A484HI93_9BACT</name>
<reference evidence="1" key="1">
    <citation type="submission" date="2019-01" db="EMBL/GenBank/DDBJ databases">
        <authorList>
            <consortium name="Genoscope - CEA"/>
            <person name="William W."/>
        </authorList>
    </citation>
    <scope>NUCLEOTIDE SEQUENCE</scope>
    <source>
        <strain evidence="1">CR-1</strain>
    </source>
</reference>
<protein>
    <submittedName>
        <fullName evidence="1">Uncharacterized protein</fullName>
    </submittedName>
</protein>